<dbReference type="SUPFAM" id="SSF54427">
    <property type="entry name" value="NTF2-like"/>
    <property type="match status" value="1"/>
</dbReference>
<evidence type="ECO:0000256" key="1">
    <source>
        <dbReference type="SAM" id="MobiDB-lite"/>
    </source>
</evidence>
<dbReference type="InterPro" id="IPR037401">
    <property type="entry name" value="SnoaL-like"/>
</dbReference>
<dbReference type="InterPro" id="IPR032710">
    <property type="entry name" value="NTF2-like_dom_sf"/>
</dbReference>
<comment type="caution">
    <text evidence="3">The sequence shown here is derived from an EMBL/GenBank/DDBJ whole genome shotgun (WGS) entry which is preliminary data.</text>
</comment>
<evidence type="ECO:0000259" key="2">
    <source>
        <dbReference type="Pfam" id="PF13577"/>
    </source>
</evidence>
<dbReference type="Gene3D" id="3.10.450.50">
    <property type="match status" value="1"/>
</dbReference>
<dbReference type="Pfam" id="PF13577">
    <property type="entry name" value="SnoaL_4"/>
    <property type="match status" value="1"/>
</dbReference>
<feature type="region of interest" description="Disordered" evidence="1">
    <location>
        <begin position="165"/>
        <end position="189"/>
    </location>
</feature>
<proteinExistence type="predicted"/>
<feature type="compositionally biased region" description="Basic and acidic residues" evidence="1">
    <location>
        <begin position="171"/>
        <end position="181"/>
    </location>
</feature>
<protein>
    <submittedName>
        <fullName evidence="3">Nuclear transport factor 2 family protein</fullName>
    </submittedName>
</protein>
<organism evidence="3 4">
    <name type="scientific">[Mycobacterium] fortunisiensis</name>
    <dbReference type="NCBI Taxonomy" id="2600579"/>
    <lineage>
        <taxon>Bacteria</taxon>
        <taxon>Bacillati</taxon>
        <taxon>Actinomycetota</taxon>
        <taxon>Actinomycetes</taxon>
        <taxon>Mycobacteriales</taxon>
        <taxon>Mycobacteriaceae</taxon>
        <taxon>Mycolicibacterium</taxon>
    </lineage>
</organism>
<sequence>MRIRSAVDLAGIERTAHRLRGAIVTESSAWRSFADKAELAEVIAVLSAAVDRADGPAIIDCYTEDSFDDHGSFKGTGREFAEMICATSESVTEMTMHHLLGQSVFDVDGDQAWGETFFVMHSVIGGQTGSGFGRYIDYFRRVDGRWKVAYRRVVPDASIPGDDLSAYWQSSRDRTDPRYDRLTAPPVDQ</sequence>
<gene>
    <name evidence="3" type="ORF">FR943_06180</name>
</gene>
<reference evidence="3 4" key="1">
    <citation type="journal article" date="2021" name="Sci. Rep.">
        <title>Phenotypic and genomic hallmarks of a novel, potentially pathogenic rapidly growing Mycobacterium species related to the Mycobacterium fortuitum complex.</title>
        <authorList>
            <person name="Gharbi R."/>
            <person name="Khanna V."/>
            <person name="Frigui W."/>
            <person name="Mhenni B."/>
            <person name="Brosch R."/>
            <person name="Mardassi H."/>
        </authorList>
    </citation>
    <scope>NUCLEOTIDE SEQUENCE [LARGE SCALE GENOMIC DNA]</scope>
    <source>
        <strain evidence="3 4">TNTM28</strain>
    </source>
</reference>
<feature type="domain" description="SnoaL-like" evidence="2">
    <location>
        <begin position="33"/>
        <end position="152"/>
    </location>
</feature>
<accession>A0ABS6KIT5</accession>
<evidence type="ECO:0000313" key="3">
    <source>
        <dbReference type="EMBL" id="MBU9763429.1"/>
    </source>
</evidence>
<keyword evidence="4" id="KW-1185">Reference proteome</keyword>
<evidence type="ECO:0000313" key="4">
    <source>
        <dbReference type="Proteomes" id="UP000812982"/>
    </source>
</evidence>
<name>A0ABS6KIT5_9MYCO</name>
<dbReference type="Proteomes" id="UP000812982">
    <property type="component" value="Unassembled WGS sequence"/>
</dbReference>
<dbReference type="EMBL" id="VOMB01000009">
    <property type="protein sequence ID" value="MBU9763429.1"/>
    <property type="molecule type" value="Genomic_DNA"/>
</dbReference>